<comment type="caution">
    <text evidence="1">The sequence shown here is derived from an EMBL/GenBank/DDBJ whole genome shotgun (WGS) entry which is preliminary data.</text>
</comment>
<proteinExistence type="predicted"/>
<dbReference type="EMBL" id="JAGTXO010000006">
    <property type="protein sequence ID" value="KAG8467266.1"/>
    <property type="molecule type" value="Genomic_DNA"/>
</dbReference>
<evidence type="ECO:0008006" key="3">
    <source>
        <dbReference type="Google" id="ProtNLM"/>
    </source>
</evidence>
<dbReference type="AlphaFoldDB" id="A0A8J5XQR5"/>
<gene>
    <name evidence="1" type="ORF">KFE25_000582</name>
</gene>
<dbReference type="OrthoDB" id="10403348at2759"/>
<protein>
    <recommendedName>
        <fullName evidence="3">Red chlorophyll catabolite reductase</fullName>
    </recommendedName>
</protein>
<dbReference type="Gene3D" id="3.40.1500.20">
    <property type="match status" value="1"/>
</dbReference>
<accession>A0A8J5XQR5</accession>
<keyword evidence="2" id="KW-1185">Reference proteome</keyword>
<dbReference type="Proteomes" id="UP000751190">
    <property type="component" value="Unassembled WGS sequence"/>
</dbReference>
<organism evidence="1 2">
    <name type="scientific">Diacronema lutheri</name>
    <name type="common">Unicellular marine alga</name>
    <name type="synonym">Monochrysis lutheri</name>
    <dbReference type="NCBI Taxonomy" id="2081491"/>
    <lineage>
        <taxon>Eukaryota</taxon>
        <taxon>Haptista</taxon>
        <taxon>Haptophyta</taxon>
        <taxon>Pavlovophyceae</taxon>
        <taxon>Pavlovales</taxon>
        <taxon>Pavlovaceae</taxon>
        <taxon>Diacronema</taxon>
    </lineage>
</organism>
<evidence type="ECO:0000313" key="1">
    <source>
        <dbReference type="EMBL" id="KAG8467266.1"/>
    </source>
</evidence>
<dbReference type="OMA" id="TERWVGW"/>
<reference evidence="1" key="1">
    <citation type="submission" date="2021-05" db="EMBL/GenBank/DDBJ databases">
        <title>The genome of the haptophyte Pavlova lutheri (Diacronema luteri, Pavlovales) - a model for lipid biosynthesis in eukaryotic algae.</title>
        <authorList>
            <person name="Hulatt C.J."/>
            <person name="Posewitz M.C."/>
        </authorList>
    </citation>
    <scope>NUCLEOTIDE SEQUENCE</scope>
    <source>
        <strain evidence="1">NIVA-4/92</strain>
    </source>
</reference>
<evidence type="ECO:0000313" key="2">
    <source>
        <dbReference type="Proteomes" id="UP000751190"/>
    </source>
</evidence>
<name>A0A8J5XQR5_DIALT</name>
<sequence>MCVGFVAPRVVPFRQRALAHAAPMMSSAIDLAAVQTACLAKIEAAFPLNARDFAASLDCASWSSGAASGEVVGFAGEPKLGWVSRSVTTAKSGAVHAELTAWVAPAFDLPHLYQTLSLADGRLSLTLDSVSRVDLTSDAQYLEQYYLSTLPWYEGIRASAPGATDAPPPDVFMRLLRSPMVLSLSLSDSPESLAAVTRACEEATERWVGWWQGAKEVNRMKVGALFVRDTKQHRMRFQSHTDVLKAIGVDSELAERVAQAIVGPGDEQYVGGAS</sequence>